<dbReference type="AlphaFoldDB" id="A0AAV6WHL6"/>
<reference evidence="1" key="1">
    <citation type="submission" date="2019-10" db="EMBL/GenBank/DDBJ databases">
        <authorList>
            <person name="Zhang R."/>
            <person name="Pan Y."/>
            <person name="Wang J."/>
            <person name="Ma R."/>
            <person name="Yu S."/>
        </authorList>
    </citation>
    <scope>NUCLEOTIDE SEQUENCE</scope>
    <source>
        <strain evidence="1">LA-IB0</strain>
        <tissue evidence="1">Leaf</tissue>
    </source>
</reference>
<dbReference type="Proteomes" id="UP000826271">
    <property type="component" value="Unassembled WGS sequence"/>
</dbReference>
<name>A0AAV6WHL6_9LAMI</name>
<keyword evidence="2" id="KW-1185">Reference proteome</keyword>
<accession>A0AAV6WHL6</accession>
<sequence>MVITVGANGLFTVTVVEDAIGVLACVDTFDAAHFNASRVTRITITLFAVHFAGCSYYGLAARNPHPEKT</sequence>
<organism evidence="1 2">
    <name type="scientific">Buddleja alternifolia</name>
    <dbReference type="NCBI Taxonomy" id="168488"/>
    <lineage>
        <taxon>Eukaryota</taxon>
        <taxon>Viridiplantae</taxon>
        <taxon>Streptophyta</taxon>
        <taxon>Embryophyta</taxon>
        <taxon>Tracheophyta</taxon>
        <taxon>Spermatophyta</taxon>
        <taxon>Magnoliopsida</taxon>
        <taxon>eudicotyledons</taxon>
        <taxon>Gunneridae</taxon>
        <taxon>Pentapetalae</taxon>
        <taxon>asterids</taxon>
        <taxon>lamiids</taxon>
        <taxon>Lamiales</taxon>
        <taxon>Scrophulariaceae</taxon>
        <taxon>Buddlejeae</taxon>
        <taxon>Buddleja</taxon>
    </lineage>
</organism>
<comment type="caution">
    <text evidence="1">The sequence shown here is derived from an EMBL/GenBank/DDBJ whole genome shotgun (WGS) entry which is preliminary data.</text>
</comment>
<proteinExistence type="predicted"/>
<evidence type="ECO:0000313" key="2">
    <source>
        <dbReference type="Proteomes" id="UP000826271"/>
    </source>
</evidence>
<gene>
    <name evidence="1" type="ORF">BUALT_Bualt16G0052900</name>
</gene>
<dbReference type="EMBL" id="WHWC01000016">
    <property type="protein sequence ID" value="KAG8367249.1"/>
    <property type="molecule type" value="Genomic_DNA"/>
</dbReference>
<protein>
    <submittedName>
        <fullName evidence="1">Uncharacterized protein</fullName>
    </submittedName>
</protein>
<evidence type="ECO:0000313" key="1">
    <source>
        <dbReference type="EMBL" id="KAG8367249.1"/>
    </source>
</evidence>